<sequence>MRIVLLSSLTLALGALLSTQAQASSDDSCYPRWTLLKDHLESCSSLPFLNPGNDSRVNLRLLLADSGALPLTPKALNADDLAEGYGPVPFSLSRLDPAPAPEQPEASAATADNDLNGRLESLQVVRETPQAAGDALLSGEGSRCRSNSDASAQAFIDQLIAADLPAGERQALAQGRVKLLAACNWDNAQLASLLPGAVQTTQGKGFATYLQAAGDFYSGRFSEADAGFASLKDSPNTWLQETALYMTARTALNDAQKDAFDEYGMPALEHVDKSMLQQAESGFDSYLKTYPQGAYAASAKGLLRRVHWLGGHPDKLAADYAWQMTQAKDEQRNLSLDALVEEVDTKLLMVNRTPVNTPLLLAVNDLMWMRAQPEGRLTRDALQQQKAVFAGQPALYDYLQAAFAFYVENNPDAALKQLPAEPPASLDYLAFSQQTLRGLALEAKNDGAGAQALWLQLLPLAKQPLQREQLELALAMNYERNRQLAKVFAADSPIVSPQVRFTLLRHVAGPELLRQQIGQATDPVERHTAQFVLLYKDLLRSQYAAFASDLAQLPASAPDDKLGYSLGYVYDSGQSLKLFQWSGAKAESGYTCPSIVETAATLAKDGKNPQGLNCFGEFILRNGLDGMPLDSQPDAQSLGGTEPAFKGELYSRLDGYKQVIANGKAPRPDRAYALYRAINCYAPSGYNSCGGQEVEPAVRKAWFRQLKGSFADTQWGKSLQYYW</sequence>
<dbReference type="RefSeq" id="WP_075117178.1">
    <property type="nucleotide sequence ID" value="NZ_MSCT01000001.1"/>
</dbReference>
<evidence type="ECO:0000256" key="2">
    <source>
        <dbReference type="SAM" id="SignalP"/>
    </source>
</evidence>
<evidence type="ECO:0000313" key="4">
    <source>
        <dbReference type="Proteomes" id="UP000185578"/>
    </source>
</evidence>
<feature type="chain" id="PRO_5010323217" evidence="2">
    <location>
        <begin position="24"/>
        <end position="723"/>
    </location>
</feature>
<protein>
    <submittedName>
        <fullName evidence="3">Outer membrane assembly lipoprotein YfiO</fullName>
    </submittedName>
</protein>
<dbReference type="EMBL" id="MSCT01000001">
    <property type="protein sequence ID" value="OLF56724.1"/>
    <property type="molecule type" value="Genomic_DNA"/>
</dbReference>
<keyword evidence="3" id="KW-0449">Lipoprotein</keyword>
<comment type="caution">
    <text evidence="3">The sequence shown here is derived from an EMBL/GenBank/DDBJ whole genome shotgun (WGS) entry which is preliminary data.</text>
</comment>
<gene>
    <name evidence="3" type="ORF">BTN82_00190</name>
</gene>
<keyword evidence="2" id="KW-0732">Signal</keyword>
<accession>A0A1Q8EY61</accession>
<proteinExistence type="predicted"/>
<reference evidence="3 4" key="1">
    <citation type="submission" date="2016-12" db="EMBL/GenBank/DDBJ databases">
        <authorList>
            <person name="Song W.-J."/>
            <person name="Kurnit D.M."/>
        </authorList>
    </citation>
    <scope>NUCLEOTIDE SEQUENCE [LARGE SCALE GENOMIC DNA]</scope>
    <source>
        <strain evidence="3 4">PCL1601</strain>
    </source>
</reference>
<feature type="region of interest" description="Disordered" evidence="1">
    <location>
        <begin position="92"/>
        <end position="112"/>
    </location>
</feature>
<dbReference type="AlphaFoldDB" id="A0A1Q8EY61"/>
<name>A0A1Q8EY61_9PSED</name>
<feature type="signal peptide" evidence="2">
    <location>
        <begin position="1"/>
        <end position="23"/>
    </location>
</feature>
<dbReference type="Gene3D" id="1.25.40.10">
    <property type="entry name" value="Tetratricopeptide repeat domain"/>
    <property type="match status" value="1"/>
</dbReference>
<evidence type="ECO:0000256" key="1">
    <source>
        <dbReference type="SAM" id="MobiDB-lite"/>
    </source>
</evidence>
<dbReference type="OrthoDB" id="5583261at2"/>
<dbReference type="InterPro" id="IPR011990">
    <property type="entry name" value="TPR-like_helical_dom_sf"/>
</dbReference>
<organism evidence="3 4">
    <name type="scientific">Pseudomonas chlororaphis</name>
    <dbReference type="NCBI Taxonomy" id="587753"/>
    <lineage>
        <taxon>Bacteria</taxon>
        <taxon>Pseudomonadati</taxon>
        <taxon>Pseudomonadota</taxon>
        <taxon>Gammaproteobacteria</taxon>
        <taxon>Pseudomonadales</taxon>
        <taxon>Pseudomonadaceae</taxon>
        <taxon>Pseudomonas</taxon>
    </lineage>
</organism>
<evidence type="ECO:0000313" key="3">
    <source>
        <dbReference type="EMBL" id="OLF56724.1"/>
    </source>
</evidence>
<dbReference type="Proteomes" id="UP000185578">
    <property type="component" value="Unassembled WGS sequence"/>
</dbReference>